<feature type="transmembrane region" description="Helical" evidence="1">
    <location>
        <begin position="70"/>
        <end position="89"/>
    </location>
</feature>
<dbReference type="EMBL" id="JAMZDY010000001">
    <property type="protein sequence ID" value="MCP2372399.1"/>
    <property type="molecule type" value="Genomic_DNA"/>
</dbReference>
<comment type="caution">
    <text evidence="2">The sequence shown here is derived from an EMBL/GenBank/DDBJ whole genome shotgun (WGS) entry which is preliminary data.</text>
</comment>
<evidence type="ECO:0008006" key="4">
    <source>
        <dbReference type="Google" id="ProtNLM"/>
    </source>
</evidence>
<dbReference type="RefSeq" id="WP_156997516.1">
    <property type="nucleotide sequence ID" value="NZ_BAAANU010000001.1"/>
</dbReference>
<keyword evidence="3" id="KW-1185">Reference proteome</keyword>
<keyword evidence="1" id="KW-0472">Membrane</keyword>
<evidence type="ECO:0000313" key="3">
    <source>
        <dbReference type="Proteomes" id="UP001139722"/>
    </source>
</evidence>
<keyword evidence="1" id="KW-1133">Transmembrane helix</keyword>
<organism evidence="2 3">
    <name type="scientific">Agromyces terreus</name>
    <dbReference type="NCBI Taxonomy" id="424795"/>
    <lineage>
        <taxon>Bacteria</taxon>
        <taxon>Bacillati</taxon>
        <taxon>Actinomycetota</taxon>
        <taxon>Actinomycetes</taxon>
        <taxon>Micrococcales</taxon>
        <taxon>Microbacteriaceae</taxon>
        <taxon>Agromyces</taxon>
    </lineage>
</organism>
<name>A0A9X2KD76_9MICO</name>
<sequence length="133" mass="13289">MNGTAQPGLGSRIGTLVIAFLVGALYGSLGTVGHRQVWSIGEVTVPWGIVAAFAGVAGLLVAFRVFSGRLIAAVVGFGVIVSVGVLTLAGPGGSVLVVGDLTGTIWSLGPALLTVFVVAWPQLPARPASRVAA</sequence>
<protein>
    <recommendedName>
        <fullName evidence="4">Histidinol dehydrogenase</fullName>
    </recommendedName>
</protein>
<proteinExistence type="predicted"/>
<accession>A0A9X2KD76</accession>
<dbReference type="OrthoDB" id="5123489at2"/>
<keyword evidence="1" id="KW-0812">Transmembrane</keyword>
<evidence type="ECO:0000313" key="2">
    <source>
        <dbReference type="EMBL" id="MCP2372399.1"/>
    </source>
</evidence>
<feature type="transmembrane region" description="Helical" evidence="1">
    <location>
        <begin position="101"/>
        <end position="120"/>
    </location>
</feature>
<dbReference type="AlphaFoldDB" id="A0A9X2KD76"/>
<feature type="transmembrane region" description="Helical" evidence="1">
    <location>
        <begin position="12"/>
        <end position="32"/>
    </location>
</feature>
<evidence type="ECO:0000256" key="1">
    <source>
        <dbReference type="SAM" id="Phobius"/>
    </source>
</evidence>
<gene>
    <name evidence="2" type="ORF">BJ978_003075</name>
</gene>
<reference evidence="2" key="1">
    <citation type="submission" date="2022-06" db="EMBL/GenBank/DDBJ databases">
        <title>Sequencing the genomes of 1000 actinobacteria strains.</title>
        <authorList>
            <person name="Klenk H.-P."/>
        </authorList>
    </citation>
    <scope>NUCLEOTIDE SEQUENCE</scope>
    <source>
        <strain evidence="2">DSM 22016</strain>
    </source>
</reference>
<feature type="transmembrane region" description="Helical" evidence="1">
    <location>
        <begin position="44"/>
        <end position="63"/>
    </location>
</feature>
<dbReference type="Proteomes" id="UP001139722">
    <property type="component" value="Unassembled WGS sequence"/>
</dbReference>